<comment type="similarity">
    <text evidence="1">Belongs to the acyl coenzyme A hydrolase family.</text>
</comment>
<proteinExistence type="inferred from homology"/>
<gene>
    <name evidence="5" type="ORF">CP960_06510</name>
</gene>
<dbReference type="InterPro" id="IPR006683">
    <property type="entry name" value="Thioestr_dom"/>
</dbReference>
<dbReference type="Proteomes" id="UP000233248">
    <property type="component" value="Unassembled WGS sequence"/>
</dbReference>
<accession>A0A2N1J363</accession>
<dbReference type="KEGG" id="ahs:AHALO_1271"/>
<dbReference type="InterPro" id="IPR040170">
    <property type="entry name" value="Cytosol_ACT"/>
</dbReference>
<dbReference type="GO" id="GO:0006637">
    <property type="term" value="P:acyl-CoA metabolic process"/>
    <property type="evidence" value="ECO:0007669"/>
    <property type="project" value="TreeGrafter"/>
</dbReference>
<dbReference type="OrthoDB" id="9809430at2"/>
<evidence type="ECO:0000313" key="6">
    <source>
        <dbReference type="Proteomes" id="UP000233248"/>
    </source>
</evidence>
<dbReference type="EMBL" id="NXIF01000025">
    <property type="protein sequence ID" value="PKI80991.1"/>
    <property type="molecule type" value="Genomic_DNA"/>
</dbReference>
<sequence length="160" mass="18364">MEKNTKRELPTKIKLSMLMTPTMANFSGINVHGGEVLRLLDQVAYACATQYCKTYVVTLSSDMVLFKNPIKVGSLVTFKAKINYTGTTSMEVGIKVVSQDVKTKEKIHTNTCFFTMISVDENMKPKAVPKYVPITKKEQKRYKKALKRRRFREKMLRKSK</sequence>
<dbReference type="Pfam" id="PF03061">
    <property type="entry name" value="4HBT"/>
    <property type="match status" value="1"/>
</dbReference>
<dbReference type="RefSeq" id="WP_101184609.1">
    <property type="nucleotide sequence ID" value="NZ_CP031218.1"/>
</dbReference>
<reference evidence="5 6" key="1">
    <citation type="submission" date="2017-09" db="EMBL/GenBank/DDBJ databases">
        <title>Genomics of the genus Arcobacter.</title>
        <authorList>
            <person name="Perez-Cataluna A."/>
            <person name="Figueras M.J."/>
            <person name="Salas-Masso N."/>
        </authorList>
    </citation>
    <scope>NUCLEOTIDE SEQUENCE [LARGE SCALE GENOMIC DNA]</scope>
    <source>
        <strain evidence="5 6">DSM 18005</strain>
    </source>
</reference>
<dbReference type="CDD" id="cd03442">
    <property type="entry name" value="BFIT_BACH"/>
    <property type="match status" value="1"/>
</dbReference>
<dbReference type="AlphaFoldDB" id="A0A2N1J363"/>
<comment type="caution">
    <text evidence="5">The sequence shown here is derived from an EMBL/GenBank/DDBJ whole genome shotgun (WGS) entry which is preliminary data.</text>
</comment>
<dbReference type="Gene3D" id="3.10.129.10">
    <property type="entry name" value="Hotdog Thioesterase"/>
    <property type="match status" value="1"/>
</dbReference>
<evidence type="ECO:0000256" key="2">
    <source>
        <dbReference type="ARBA" id="ARBA00022801"/>
    </source>
</evidence>
<dbReference type="PANTHER" id="PTHR11049">
    <property type="entry name" value="ACYL COENZYME A THIOESTER HYDROLASE"/>
    <property type="match status" value="1"/>
</dbReference>
<dbReference type="GO" id="GO:0005829">
    <property type="term" value="C:cytosol"/>
    <property type="evidence" value="ECO:0007669"/>
    <property type="project" value="TreeGrafter"/>
</dbReference>
<dbReference type="InterPro" id="IPR033120">
    <property type="entry name" value="HOTDOG_ACOT"/>
</dbReference>
<feature type="domain" description="HotDog ACOT-type" evidence="4">
    <location>
        <begin position="9"/>
        <end position="122"/>
    </location>
</feature>
<evidence type="ECO:0000256" key="3">
    <source>
        <dbReference type="PROSITE-ProRule" id="PRU01106"/>
    </source>
</evidence>
<evidence type="ECO:0000259" key="4">
    <source>
        <dbReference type="PROSITE" id="PS51770"/>
    </source>
</evidence>
<name>A0A2N1J363_9BACT</name>
<evidence type="ECO:0000313" key="5">
    <source>
        <dbReference type="EMBL" id="PKI80991.1"/>
    </source>
</evidence>
<organism evidence="5 6">
    <name type="scientific">Malaciobacter halophilus</name>
    <dbReference type="NCBI Taxonomy" id="197482"/>
    <lineage>
        <taxon>Bacteria</taxon>
        <taxon>Pseudomonadati</taxon>
        <taxon>Campylobacterota</taxon>
        <taxon>Epsilonproteobacteria</taxon>
        <taxon>Campylobacterales</taxon>
        <taxon>Arcobacteraceae</taxon>
        <taxon>Malaciobacter</taxon>
    </lineage>
</organism>
<dbReference type="InterPro" id="IPR029069">
    <property type="entry name" value="HotDog_dom_sf"/>
</dbReference>
<protein>
    <submittedName>
        <fullName evidence="5">Acyl-CoA thioesterase</fullName>
    </submittedName>
</protein>
<dbReference type="PANTHER" id="PTHR11049:SF16">
    <property type="entry name" value="PROTEIN VDLD"/>
    <property type="match status" value="1"/>
</dbReference>
<evidence type="ECO:0000256" key="1">
    <source>
        <dbReference type="ARBA" id="ARBA00010458"/>
    </source>
</evidence>
<keyword evidence="6" id="KW-1185">Reference proteome</keyword>
<keyword evidence="2 3" id="KW-0378">Hydrolase</keyword>
<dbReference type="SUPFAM" id="SSF54637">
    <property type="entry name" value="Thioesterase/thiol ester dehydrase-isomerase"/>
    <property type="match status" value="1"/>
</dbReference>
<dbReference type="GO" id="GO:0052816">
    <property type="term" value="F:long-chain fatty acyl-CoA hydrolase activity"/>
    <property type="evidence" value="ECO:0007669"/>
    <property type="project" value="TreeGrafter"/>
</dbReference>
<dbReference type="PROSITE" id="PS51770">
    <property type="entry name" value="HOTDOG_ACOT"/>
    <property type="match status" value="1"/>
</dbReference>